<dbReference type="EMBL" id="LJQU01000105">
    <property type="protein sequence ID" value="KPY00696.1"/>
    <property type="molecule type" value="Genomic_DNA"/>
</dbReference>
<organism evidence="1 2">
    <name type="scientific">Pseudomonas amygdali pv. mori</name>
    <dbReference type="NCBI Taxonomy" id="34065"/>
    <lineage>
        <taxon>Bacteria</taxon>
        <taxon>Pseudomonadati</taxon>
        <taxon>Pseudomonadota</taxon>
        <taxon>Gammaproteobacteria</taxon>
        <taxon>Pseudomonadales</taxon>
        <taxon>Pseudomonadaceae</taxon>
        <taxon>Pseudomonas</taxon>
        <taxon>Pseudomonas amygdali</taxon>
    </lineage>
</organism>
<evidence type="ECO:0000313" key="1">
    <source>
        <dbReference type="EMBL" id="KPY00696.1"/>
    </source>
</evidence>
<accession>A0A0N8S861</accession>
<dbReference type="Proteomes" id="UP000050420">
    <property type="component" value="Unassembled WGS sequence"/>
</dbReference>
<dbReference type="AlphaFoldDB" id="A0A0N8S861"/>
<sequence>MNSDDDYINIPDLEYRTKRLIPITIKRELAKQLIAAKGNTKAIYAPSLQYRLSSQAAGYISNLQLKDIEQYRKRR</sequence>
<dbReference type="PATRIC" id="fig|34065.5.peg.698"/>
<comment type="caution">
    <text evidence="1">The sequence shown here is derived from an EMBL/GenBank/DDBJ whole genome shotgun (WGS) entry which is preliminary data.</text>
</comment>
<evidence type="ECO:0000313" key="2">
    <source>
        <dbReference type="Proteomes" id="UP000050420"/>
    </source>
</evidence>
<name>A0A0N8S861_PSEA0</name>
<reference evidence="1 2" key="1">
    <citation type="submission" date="2015-09" db="EMBL/GenBank/DDBJ databases">
        <title>Genome announcement of multiple Pseudomonas syringae strains.</title>
        <authorList>
            <person name="Thakur S."/>
            <person name="Wang P.W."/>
            <person name="Gong Y."/>
            <person name="Weir B.S."/>
            <person name="Guttman D.S."/>
        </authorList>
    </citation>
    <scope>NUCLEOTIDE SEQUENCE [LARGE SCALE GENOMIC DNA]</scope>
    <source>
        <strain evidence="1 2">ICMP4331</strain>
    </source>
</reference>
<gene>
    <name evidence="1" type="ORF">ALO63_102619</name>
</gene>
<protein>
    <submittedName>
        <fullName evidence="1">Uncharacterized protein</fullName>
    </submittedName>
</protein>
<proteinExistence type="predicted"/>